<accession>A0A9N8IYM9</accession>
<sequence>MSKYKKYTEEEKQDAVRRICDDIASGSPLTVTLQTYGVVSPSTFTMWLKKNPEYNDMYKEAQKHRENFLFDEMMRIAFSDSPKEIKKYRGGELVETIVKDSVDDRRLKINTLKWMLGKMNPAKYGEKVIVDDTTTSPITSIKFIDINAADDSTA</sequence>
<dbReference type="Proteomes" id="UP000533639">
    <property type="component" value="Unassembled WGS sequence"/>
</dbReference>
<dbReference type="Pfam" id="PF20901">
    <property type="entry name" value="Sf6_terminase"/>
    <property type="match status" value="1"/>
</dbReference>
<proteinExistence type="predicted"/>
<reference evidence="1 2" key="1">
    <citation type="submission" date="2020-06" db="EMBL/GenBank/DDBJ databases">
        <authorList>
            <person name="Criscuolo A."/>
        </authorList>
    </citation>
    <scope>NUCLEOTIDE SEQUENCE [LARGE SCALE GENOMIC DNA]</scope>
    <source>
        <strain evidence="1">PXU-55</strain>
    </source>
</reference>
<keyword evidence="2" id="KW-1185">Reference proteome</keyword>
<evidence type="ECO:0000313" key="2">
    <source>
        <dbReference type="Proteomes" id="UP000533639"/>
    </source>
</evidence>
<organism evidence="1 2">
    <name type="scientific">Flavobacterium panici</name>
    <dbReference type="NCBI Taxonomy" id="2654843"/>
    <lineage>
        <taxon>Bacteria</taxon>
        <taxon>Pseudomonadati</taxon>
        <taxon>Bacteroidota</taxon>
        <taxon>Flavobacteriia</taxon>
        <taxon>Flavobacteriales</taxon>
        <taxon>Flavobacteriaceae</taxon>
        <taxon>Flavobacterium</taxon>
    </lineage>
</organism>
<dbReference type="Gene3D" id="1.10.10.60">
    <property type="entry name" value="Homeodomain-like"/>
    <property type="match status" value="1"/>
</dbReference>
<evidence type="ECO:0000313" key="1">
    <source>
        <dbReference type="EMBL" id="CAC9972924.1"/>
    </source>
</evidence>
<dbReference type="RefSeq" id="WP_180856518.1">
    <property type="nucleotide sequence ID" value="NZ_CAIJDE010000028.1"/>
</dbReference>
<dbReference type="InterPro" id="IPR048683">
    <property type="entry name" value="Sf6_terminase"/>
</dbReference>
<name>A0A9N8IYM9_9FLAO</name>
<comment type="caution">
    <text evidence="1">The sequence shown here is derived from an EMBL/GenBank/DDBJ whole genome shotgun (WGS) entry which is preliminary data.</text>
</comment>
<dbReference type="EMBL" id="CAIJDE010000028">
    <property type="protein sequence ID" value="CAC9972924.1"/>
    <property type="molecule type" value="Genomic_DNA"/>
</dbReference>
<dbReference type="InterPro" id="IPR009057">
    <property type="entry name" value="Homeodomain-like_sf"/>
</dbReference>
<dbReference type="SUPFAM" id="SSF46689">
    <property type="entry name" value="Homeodomain-like"/>
    <property type="match status" value="1"/>
</dbReference>
<gene>
    <name evidence="1" type="ORF">FLAPXU55_00603</name>
</gene>
<dbReference type="AlphaFoldDB" id="A0A9N8IYM9"/>
<protein>
    <submittedName>
        <fullName evidence="1">Uncharacterized protein</fullName>
    </submittedName>
</protein>